<dbReference type="Pfam" id="PF01614">
    <property type="entry name" value="IclR_C"/>
    <property type="match status" value="1"/>
</dbReference>
<keyword evidence="3" id="KW-1185">Reference proteome</keyword>
<dbReference type="PROSITE" id="PS51078">
    <property type="entry name" value="ICLR_ED"/>
    <property type="match status" value="1"/>
</dbReference>
<dbReference type="InterPro" id="IPR050707">
    <property type="entry name" value="HTH_MetabolicPath_Reg"/>
</dbReference>
<gene>
    <name evidence="2" type="ORF">ACFFIC_01485</name>
</gene>
<dbReference type="EMBL" id="JBHLVZ010000001">
    <property type="protein sequence ID" value="MFC0384219.1"/>
    <property type="molecule type" value="Genomic_DNA"/>
</dbReference>
<dbReference type="RefSeq" id="WP_377048242.1">
    <property type="nucleotide sequence ID" value="NZ_JBHLVZ010000001.1"/>
</dbReference>
<dbReference type="Proteomes" id="UP001589789">
    <property type="component" value="Unassembled WGS sequence"/>
</dbReference>
<evidence type="ECO:0000259" key="1">
    <source>
        <dbReference type="PROSITE" id="PS51078"/>
    </source>
</evidence>
<evidence type="ECO:0000313" key="2">
    <source>
        <dbReference type="EMBL" id="MFC0384219.1"/>
    </source>
</evidence>
<evidence type="ECO:0000313" key="3">
    <source>
        <dbReference type="Proteomes" id="UP001589789"/>
    </source>
</evidence>
<protein>
    <submittedName>
        <fullName evidence="2">IclR family transcriptional regulator C-terminal domain-containing protein</fullName>
    </submittedName>
</protein>
<dbReference type="Gene3D" id="3.30.450.40">
    <property type="match status" value="1"/>
</dbReference>
<dbReference type="PANTHER" id="PTHR30136:SF24">
    <property type="entry name" value="HTH-TYPE TRANSCRIPTIONAL REPRESSOR ALLR"/>
    <property type="match status" value="1"/>
</dbReference>
<dbReference type="InterPro" id="IPR029016">
    <property type="entry name" value="GAF-like_dom_sf"/>
</dbReference>
<feature type="domain" description="IclR-ED" evidence="1">
    <location>
        <begin position="1"/>
        <end position="119"/>
    </location>
</feature>
<dbReference type="InterPro" id="IPR014757">
    <property type="entry name" value="Tscrpt_reg_IclR_C"/>
</dbReference>
<accession>A0ABV6IKT0</accession>
<dbReference type="PANTHER" id="PTHR30136">
    <property type="entry name" value="HELIX-TURN-HELIX TRANSCRIPTIONAL REGULATOR, ICLR FAMILY"/>
    <property type="match status" value="1"/>
</dbReference>
<dbReference type="SUPFAM" id="SSF55781">
    <property type="entry name" value="GAF domain-like"/>
    <property type="match status" value="1"/>
</dbReference>
<reference evidence="2 3" key="1">
    <citation type="submission" date="2024-09" db="EMBL/GenBank/DDBJ databases">
        <authorList>
            <person name="Sun Q."/>
            <person name="Mori K."/>
        </authorList>
    </citation>
    <scope>NUCLEOTIDE SEQUENCE [LARGE SCALE GENOMIC DNA]</scope>
    <source>
        <strain evidence="2 3">CCM 7468</strain>
    </source>
</reference>
<organism evidence="2 3">
    <name type="scientific">Muricoccus vinaceus</name>
    <dbReference type="NCBI Taxonomy" id="424704"/>
    <lineage>
        <taxon>Bacteria</taxon>
        <taxon>Pseudomonadati</taxon>
        <taxon>Pseudomonadota</taxon>
        <taxon>Alphaproteobacteria</taxon>
        <taxon>Acetobacterales</taxon>
        <taxon>Roseomonadaceae</taxon>
        <taxon>Muricoccus</taxon>
    </lineage>
</organism>
<sequence length="120" mass="12810">MGSRFPALISATGRCIAAFGGHPSKEVERRLHTLRREDPPSLPQWRADVQATKESGSAVDDGRYIAGVTVIAAPVMPRGRVSHALVVVGVSEQLRRIGLTGIGTALRGEAARLSERLEEG</sequence>
<name>A0ABV6IKT0_9PROT</name>
<proteinExistence type="predicted"/>
<comment type="caution">
    <text evidence="2">The sequence shown here is derived from an EMBL/GenBank/DDBJ whole genome shotgun (WGS) entry which is preliminary data.</text>
</comment>